<name>F2BD28_9NEIS</name>
<gene>
    <name evidence="1" type="ORF">HMPREF9123_1634</name>
</gene>
<keyword evidence="2" id="KW-1185">Reference proteome</keyword>
<dbReference type="Proteomes" id="UP000004105">
    <property type="component" value="Unassembled WGS sequence"/>
</dbReference>
<protein>
    <submittedName>
        <fullName evidence="1">Uncharacterized protein</fullName>
    </submittedName>
</protein>
<evidence type="ECO:0000313" key="2">
    <source>
        <dbReference type="Proteomes" id="UP000004105"/>
    </source>
</evidence>
<accession>F2BD28</accession>
<dbReference type="EMBL" id="AFAY01000031">
    <property type="protein sequence ID" value="EGF10752.1"/>
    <property type="molecule type" value="Genomic_DNA"/>
</dbReference>
<organism evidence="1 2">
    <name type="scientific">Neisseria bacilliformis ATCC BAA-1200</name>
    <dbReference type="NCBI Taxonomy" id="888742"/>
    <lineage>
        <taxon>Bacteria</taxon>
        <taxon>Pseudomonadati</taxon>
        <taxon>Pseudomonadota</taxon>
        <taxon>Betaproteobacteria</taxon>
        <taxon>Neisseriales</taxon>
        <taxon>Neisseriaceae</taxon>
        <taxon>Neisseria</taxon>
    </lineage>
</organism>
<evidence type="ECO:0000313" key="1">
    <source>
        <dbReference type="EMBL" id="EGF10752.1"/>
    </source>
</evidence>
<dbReference type="AlphaFoldDB" id="F2BD28"/>
<sequence length="48" mass="4873">MVQAVNSASLISGFLSGLCGGGFGFSDGLFLFTSGLRPSEKQLLFASG</sequence>
<dbReference type="HOGENOM" id="CLU_3155219_0_0_4"/>
<reference evidence="1 2" key="1">
    <citation type="submission" date="2011-02" db="EMBL/GenBank/DDBJ databases">
        <authorList>
            <person name="Muzny D."/>
            <person name="Qin X."/>
            <person name="Deng J."/>
            <person name="Jiang H."/>
            <person name="Liu Y."/>
            <person name="Qu J."/>
            <person name="Song X.-Z."/>
            <person name="Zhang L."/>
            <person name="Thornton R."/>
            <person name="Coyle M."/>
            <person name="Francisco L."/>
            <person name="Jackson L."/>
            <person name="Javaid M."/>
            <person name="Korchina V."/>
            <person name="Kovar C."/>
            <person name="Mata R."/>
            <person name="Mathew T."/>
            <person name="Ngo R."/>
            <person name="Nguyen L."/>
            <person name="Nguyen N."/>
            <person name="Okwuonu G."/>
            <person name="Ongeri F."/>
            <person name="Pham C."/>
            <person name="Simmons D."/>
            <person name="Wilczek-Boney K."/>
            <person name="Hale W."/>
            <person name="Jakkamsetti A."/>
            <person name="Pham P."/>
            <person name="Ruth R."/>
            <person name="San Lucas F."/>
            <person name="Warren J."/>
            <person name="Zhang J."/>
            <person name="Zhao Z."/>
            <person name="Zhou C."/>
            <person name="Zhu D."/>
            <person name="Lee S."/>
            <person name="Bess C."/>
            <person name="Blankenburg K."/>
            <person name="Forbes L."/>
            <person name="Fu Q."/>
            <person name="Gubbala S."/>
            <person name="Hirani K."/>
            <person name="Jayaseelan J.C."/>
            <person name="Lara F."/>
            <person name="Munidasa M."/>
            <person name="Palculict T."/>
            <person name="Patil S."/>
            <person name="Pu L.-L."/>
            <person name="Saada N."/>
            <person name="Tang L."/>
            <person name="Weissenberger G."/>
            <person name="Zhu Y."/>
            <person name="Hemphill L."/>
            <person name="Shang Y."/>
            <person name="Youmans B."/>
            <person name="Ayvaz T."/>
            <person name="Ross M."/>
            <person name="Santibanez J."/>
            <person name="Aqrawi P."/>
            <person name="Gross S."/>
            <person name="Joshi V."/>
            <person name="Fowler G."/>
            <person name="Nazareth L."/>
            <person name="Reid J."/>
            <person name="Worley K."/>
            <person name="Petrosino J."/>
            <person name="Highlander S."/>
            <person name="Gibbs R."/>
        </authorList>
    </citation>
    <scope>NUCLEOTIDE SEQUENCE [LARGE SCALE GENOMIC DNA]</scope>
    <source>
        <strain evidence="1 2">ATCC BAA-1200</strain>
    </source>
</reference>
<proteinExistence type="predicted"/>
<comment type="caution">
    <text evidence="1">The sequence shown here is derived from an EMBL/GenBank/DDBJ whole genome shotgun (WGS) entry which is preliminary data.</text>
</comment>